<keyword evidence="2" id="KW-1185">Reference proteome</keyword>
<accession>A0A6J8E5I1</accession>
<protein>
    <submittedName>
        <fullName evidence="1">Uncharacterized protein</fullName>
    </submittedName>
</protein>
<gene>
    <name evidence="1" type="ORF">MCOR_47568</name>
</gene>
<evidence type="ECO:0000313" key="1">
    <source>
        <dbReference type="EMBL" id="CAC5414822.1"/>
    </source>
</evidence>
<reference evidence="1 2" key="1">
    <citation type="submission" date="2020-06" db="EMBL/GenBank/DDBJ databases">
        <authorList>
            <person name="Li R."/>
            <person name="Bekaert M."/>
        </authorList>
    </citation>
    <scope>NUCLEOTIDE SEQUENCE [LARGE SCALE GENOMIC DNA]</scope>
    <source>
        <strain evidence="2">wild</strain>
    </source>
</reference>
<evidence type="ECO:0000313" key="2">
    <source>
        <dbReference type="Proteomes" id="UP000507470"/>
    </source>
</evidence>
<organism evidence="1 2">
    <name type="scientific">Mytilus coruscus</name>
    <name type="common">Sea mussel</name>
    <dbReference type="NCBI Taxonomy" id="42192"/>
    <lineage>
        <taxon>Eukaryota</taxon>
        <taxon>Metazoa</taxon>
        <taxon>Spiralia</taxon>
        <taxon>Lophotrochozoa</taxon>
        <taxon>Mollusca</taxon>
        <taxon>Bivalvia</taxon>
        <taxon>Autobranchia</taxon>
        <taxon>Pteriomorphia</taxon>
        <taxon>Mytilida</taxon>
        <taxon>Mytiloidea</taxon>
        <taxon>Mytilidae</taxon>
        <taxon>Mytilinae</taxon>
        <taxon>Mytilus</taxon>
    </lineage>
</organism>
<name>A0A6J8E5I1_MYTCO</name>
<sequence length="413" mass="47374">MKSSDVDLMYIDTRFQVYESETEAVENGKVMVIMDTENIPPCFTQLYLSKDSKVTGRFATEVFQEKGSKIIFSSELYKLFLLNYVAKPVAPFFSKIHDSCISDYNDLFDLAFCLKSGNWISQAQQWIHRSRTSWPSPGNISKIVECDTVEGWIMLASFLYNHDKYLASLYIIEYALSKCSVEKIPVPPGDLADLNQIQKRIINLTKHEHCLTALKTLTIQRLRFCEKSTIVPEEIKTLLINAVMNIHPEPFTLFLKCLCYHQLHDVISCRYSICDIAQLTRDRNAFRYIRRGNHLFDICIPTNGHLAGQEINNSCFCTARDVTAIGDSEKDEHKYKGLRYHLANVVANNWLHVGSTTITQHTARTANHVPTILSWIQCWAYIHPTCWVSDEPTVIHLVGPLFILMYDDIPCNV</sequence>
<dbReference type="AlphaFoldDB" id="A0A6J8E5I1"/>
<dbReference type="EMBL" id="CACVKT020008353">
    <property type="protein sequence ID" value="CAC5414822.1"/>
    <property type="molecule type" value="Genomic_DNA"/>
</dbReference>
<dbReference type="Proteomes" id="UP000507470">
    <property type="component" value="Unassembled WGS sequence"/>
</dbReference>
<proteinExistence type="predicted"/>